<reference evidence="4" key="2">
    <citation type="submission" date="2020-09" db="EMBL/GenBank/DDBJ databases">
        <authorList>
            <person name="Sun Q."/>
            <person name="Ohkuma M."/>
        </authorList>
    </citation>
    <scope>NUCLEOTIDE SEQUENCE</scope>
    <source>
        <strain evidence="4">JCM 3302</strain>
    </source>
</reference>
<dbReference type="GO" id="GO:0016787">
    <property type="term" value="F:hydrolase activity"/>
    <property type="evidence" value="ECO:0007669"/>
    <property type="project" value="UniProtKB-KW"/>
</dbReference>
<evidence type="ECO:0000313" key="5">
    <source>
        <dbReference type="Proteomes" id="UP000641386"/>
    </source>
</evidence>
<comment type="similarity">
    <text evidence="1">Belongs to the ADP-ribosylglycohydrolase family.</text>
</comment>
<dbReference type="Gene3D" id="1.10.4080.10">
    <property type="entry name" value="ADP-ribosylation/Crystallin J1"/>
    <property type="match status" value="1"/>
</dbReference>
<dbReference type="PANTHER" id="PTHR16222:SF24">
    <property type="entry name" value="ADP-RIBOSYLHYDROLASE ARH3"/>
    <property type="match status" value="1"/>
</dbReference>
<feature type="binding site" evidence="3">
    <location>
        <position position="291"/>
    </location>
    <ligand>
        <name>Mg(2+)</name>
        <dbReference type="ChEBI" id="CHEBI:18420"/>
        <label>1</label>
    </ligand>
</feature>
<keyword evidence="3" id="KW-0479">Metal-binding</keyword>
<dbReference type="SUPFAM" id="SSF101478">
    <property type="entry name" value="ADP-ribosylglycohydrolase"/>
    <property type="match status" value="1"/>
</dbReference>
<dbReference type="AlphaFoldDB" id="A0A919AFR8"/>
<dbReference type="InterPro" id="IPR036705">
    <property type="entry name" value="Ribosyl_crysJ1_sf"/>
</dbReference>
<gene>
    <name evidence="4" type="primary">draG</name>
    <name evidence="4" type="ORF">GCM10014715_72480</name>
</gene>
<evidence type="ECO:0000256" key="3">
    <source>
        <dbReference type="PIRSR" id="PIRSR605502-1"/>
    </source>
</evidence>
<dbReference type="InterPro" id="IPR050792">
    <property type="entry name" value="ADP-ribosylglycohydrolase"/>
</dbReference>
<dbReference type="Pfam" id="PF03747">
    <property type="entry name" value="ADP_ribosyl_GH"/>
    <property type="match status" value="1"/>
</dbReference>
<organism evidence="4 5">
    <name type="scientific">Streptomyces spiralis</name>
    <dbReference type="NCBI Taxonomy" id="66376"/>
    <lineage>
        <taxon>Bacteria</taxon>
        <taxon>Bacillati</taxon>
        <taxon>Actinomycetota</taxon>
        <taxon>Actinomycetes</taxon>
        <taxon>Kitasatosporales</taxon>
        <taxon>Streptomycetaceae</taxon>
        <taxon>Streptomyces</taxon>
    </lineage>
</organism>
<evidence type="ECO:0000313" key="4">
    <source>
        <dbReference type="EMBL" id="GHF05854.1"/>
    </source>
</evidence>
<dbReference type="EMBL" id="BNBC01000049">
    <property type="protein sequence ID" value="GHF05854.1"/>
    <property type="molecule type" value="Genomic_DNA"/>
</dbReference>
<feature type="binding site" evidence="3">
    <location>
        <position position="289"/>
    </location>
    <ligand>
        <name>Mg(2+)</name>
        <dbReference type="ChEBI" id="CHEBI:18420"/>
        <label>1</label>
    </ligand>
</feature>
<feature type="binding site" evidence="3">
    <location>
        <position position="67"/>
    </location>
    <ligand>
        <name>Mg(2+)</name>
        <dbReference type="ChEBI" id="CHEBI:18420"/>
        <label>1</label>
    </ligand>
</feature>
<keyword evidence="5" id="KW-1185">Reference proteome</keyword>
<feature type="binding site" evidence="3">
    <location>
        <position position="292"/>
    </location>
    <ligand>
        <name>Mg(2+)</name>
        <dbReference type="ChEBI" id="CHEBI:18420"/>
        <label>1</label>
    </ligand>
</feature>
<keyword evidence="2" id="KW-0378">Hydrolase</keyword>
<feature type="binding site" evidence="3">
    <location>
        <position position="69"/>
    </location>
    <ligand>
        <name>Mg(2+)</name>
        <dbReference type="ChEBI" id="CHEBI:18420"/>
        <label>1</label>
    </ligand>
</feature>
<reference evidence="4" key="1">
    <citation type="journal article" date="2014" name="Int. J. Syst. Evol. Microbiol.">
        <title>Complete genome sequence of Corynebacterium casei LMG S-19264T (=DSM 44701T), isolated from a smear-ripened cheese.</title>
        <authorList>
            <consortium name="US DOE Joint Genome Institute (JGI-PGF)"/>
            <person name="Walter F."/>
            <person name="Albersmeier A."/>
            <person name="Kalinowski J."/>
            <person name="Ruckert C."/>
        </authorList>
    </citation>
    <scope>NUCLEOTIDE SEQUENCE</scope>
    <source>
        <strain evidence="4">JCM 3302</strain>
    </source>
</reference>
<comment type="cofactor">
    <cofactor evidence="3">
        <name>Mg(2+)</name>
        <dbReference type="ChEBI" id="CHEBI:18420"/>
    </cofactor>
    <text evidence="3">Binds 2 magnesium ions per subunit.</text>
</comment>
<name>A0A919AFR8_9ACTN</name>
<comment type="caution">
    <text evidence="4">The sequence shown here is derived from an EMBL/GenBank/DDBJ whole genome shotgun (WGS) entry which is preliminary data.</text>
</comment>
<keyword evidence="3" id="KW-0460">Magnesium</keyword>
<evidence type="ECO:0000256" key="2">
    <source>
        <dbReference type="ARBA" id="ARBA00022801"/>
    </source>
</evidence>
<dbReference type="GO" id="GO:0046872">
    <property type="term" value="F:metal ion binding"/>
    <property type="evidence" value="ECO:0007669"/>
    <property type="project" value="UniProtKB-KW"/>
</dbReference>
<proteinExistence type="inferred from homology"/>
<evidence type="ECO:0000256" key="1">
    <source>
        <dbReference type="ARBA" id="ARBA00010702"/>
    </source>
</evidence>
<protein>
    <submittedName>
        <fullName evidence="4">ADP-ribosylglycohydrolase</fullName>
    </submittedName>
</protein>
<dbReference type="PANTHER" id="PTHR16222">
    <property type="entry name" value="ADP-RIBOSYLGLYCOHYDROLASE"/>
    <property type="match status" value="1"/>
</dbReference>
<sequence length="342" mass="34365">MTRPSLETVTDRATAALVGLAIGDALGMPTQSMSRERIATTYGRITGLRDAVADQPIAPSMRAGSVTDDTEQAVLVARLLIAGGGHIAPAEFADALAAWEKGMADRGSLDLLGPSTKAAISAIQAGAGPQDDPGGRGTTNGAAMRITPVGIAFPSTGGSLAEAVVEASRLTHNTGLGLSAAAAVAAAVSGALDDPGLSVLDGARSAADAAAPLERVGNWVAGGSVSARIRWAVKLVAGLPEADVLDALYEIVGTSVASQESVPAAFALATRFADDPFHALCLAAQVGGDTDTIAAIAGAILGAHHGMAAWPSDVVGQVLTVNDLKPEPLVEGLLGLRHERLR</sequence>
<dbReference type="InterPro" id="IPR005502">
    <property type="entry name" value="Ribosyl_crysJ1"/>
</dbReference>
<dbReference type="Proteomes" id="UP000641386">
    <property type="component" value="Unassembled WGS sequence"/>
</dbReference>
<accession>A0A919AFR8</accession>
<feature type="binding site" evidence="3">
    <location>
        <position position="68"/>
    </location>
    <ligand>
        <name>Mg(2+)</name>
        <dbReference type="ChEBI" id="CHEBI:18420"/>
        <label>1</label>
    </ligand>
</feature>